<name>A0A1B9NWQ8_ALILO</name>
<dbReference type="STRING" id="688.A6E04_15670"/>
<dbReference type="Proteomes" id="UP000093523">
    <property type="component" value="Unassembled WGS sequence"/>
</dbReference>
<sequence>MHTEDKNQNPIVRHGENWSEKVACEIARKLGIPHAEYDLAINNGEHGIRSENFITPGDTLTFGNSLIEHVVTKILEEPLEKGQRSQTISRVFAILRHLVIAPPKGWKTTDHIIDAYDVFIGYIMFDALVSNQDRHNENWAMITDKDGIKSLSPSFDHAASLGRNESDEKRQVRLTTKDKGQNVETYVGKCKSYFYLEGNRLKTVKAFTYFASMSPDAGLEWLDKLNNLDRNHIKDILSAIPTQIMSDISKEFCLAMFTKNRTKLLECRVEIIKNKKFLEEQGKK</sequence>
<reference evidence="1 2" key="1">
    <citation type="submission" date="2016-06" db="EMBL/GenBank/DDBJ databases">
        <authorList>
            <person name="Kjaerup R.B."/>
            <person name="Dalgaard T.S."/>
            <person name="Juul-Madsen H.R."/>
        </authorList>
    </citation>
    <scope>NUCLEOTIDE SEQUENCE [LARGE SCALE GENOMIC DNA]</scope>
    <source>
        <strain evidence="1 2">1S159</strain>
    </source>
</reference>
<dbReference type="Gene3D" id="1.10.1070.20">
    <property type="match status" value="1"/>
</dbReference>
<evidence type="ECO:0000313" key="2">
    <source>
        <dbReference type="Proteomes" id="UP000093523"/>
    </source>
</evidence>
<proteinExistence type="predicted"/>
<evidence type="ECO:0008006" key="3">
    <source>
        <dbReference type="Google" id="ProtNLM"/>
    </source>
</evidence>
<dbReference type="EMBL" id="MAJU01000015">
    <property type="protein sequence ID" value="OCH19664.1"/>
    <property type="molecule type" value="Genomic_DNA"/>
</dbReference>
<organism evidence="1 2">
    <name type="scientific">Aliivibrio logei</name>
    <name type="common">Vibrio logei</name>
    <dbReference type="NCBI Taxonomy" id="688"/>
    <lineage>
        <taxon>Bacteria</taxon>
        <taxon>Pseudomonadati</taxon>
        <taxon>Pseudomonadota</taxon>
        <taxon>Gammaproteobacteria</taxon>
        <taxon>Vibrionales</taxon>
        <taxon>Vibrionaceae</taxon>
        <taxon>Aliivibrio</taxon>
    </lineage>
</organism>
<accession>A0A1B9NWQ8</accession>
<evidence type="ECO:0000313" key="1">
    <source>
        <dbReference type="EMBL" id="OCH19664.1"/>
    </source>
</evidence>
<dbReference type="AlphaFoldDB" id="A0A1B9NWQ8"/>
<gene>
    <name evidence="1" type="ORF">A6E04_15670</name>
</gene>
<protein>
    <recommendedName>
        <fullName evidence="3">HipA-like C-terminal domain-containing protein</fullName>
    </recommendedName>
</protein>
<comment type="caution">
    <text evidence="1">The sequence shown here is derived from an EMBL/GenBank/DDBJ whole genome shotgun (WGS) entry which is preliminary data.</text>
</comment>